<evidence type="ECO:0000313" key="7">
    <source>
        <dbReference type="Proteomes" id="UP000538670"/>
    </source>
</evidence>
<evidence type="ECO:0000313" key="6">
    <source>
        <dbReference type="EMBL" id="MBB3881151.1"/>
    </source>
</evidence>
<comment type="caution">
    <text evidence="5">The sequence shown here is derived from an EMBL/GenBank/DDBJ whole genome shotgun (WGS) entry which is preliminary data.</text>
</comment>
<dbReference type="EMBL" id="JACIDH010000016">
    <property type="protein sequence ID" value="MBB3880524.1"/>
    <property type="molecule type" value="Genomic_DNA"/>
</dbReference>
<feature type="transmembrane region" description="Helical" evidence="1">
    <location>
        <begin position="7"/>
        <end position="24"/>
    </location>
</feature>
<feature type="non-terminal residue" evidence="5">
    <location>
        <position position="1"/>
    </location>
</feature>
<evidence type="ECO:0000313" key="3">
    <source>
        <dbReference type="EMBL" id="MBB3880524.1"/>
    </source>
</evidence>
<dbReference type="EMBL" id="JACIDH010000037">
    <property type="protein sequence ID" value="MBB3881151.1"/>
    <property type="molecule type" value="Genomic_DNA"/>
</dbReference>
<keyword evidence="1" id="KW-0472">Membrane</keyword>
<keyword evidence="7" id="KW-1185">Reference proteome</keyword>
<evidence type="ECO:0000313" key="4">
    <source>
        <dbReference type="EMBL" id="MBB3880771.1"/>
    </source>
</evidence>
<keyword evidence="1" id="KW-1133">Transmembrane helix</keyword>
<protein>
    <submittedName>
        <fullName evidence="5">Uncharacterized protein</fullName>
    </submittedName>
</protein>
<reference evidence="5 7" key="1">
    <citation type="submission" date="2020-08" db="EMBL/GenBank/DDBJ databases">
        <title>Genomic Encyclopedia of Type Strains, Phase IV (KMG-IV): sequencing the most valuable type-strain genomes for metagenomic binning, comparative biology and taxonomic classification.</title>
        <authorList>
            <person name="Goeker M."/>
        </authorList>
    </citation>
    <scope>NUCLEOTIDE SEQUENCE [LARGE SCALE GENOMIC DNA]</scope>
    <source>
        <strain evidence="5 7">DSM 19512</strain>
    </source>
</reference>
<dbReference type="EMBL" id="JACIDH010000014">
    <property type="protein sequence ID" value="MBB3880377.1"/>
    <property type="molecule type" value="Genomic_DNA"/>
</dbReference>
<evidence type="ECO:0000313" key="2">
    <source>
        <dbReference type="EMBL" id="MBB3880377.1"/>
    </source>
</evidence>
<evidence type="ECO:0000313" key="5">
    <source>
        <dbReference type="EMBL" id="MBB3881062.1"/>
    </source>
</evidence>
<dbReference type="AlphaFoldDB" id="A0A7W6ACY3"/>
<dbReference type="EMBL" id="JACIDH010000028">
    <property type="protein sequence ID" value="MBB3881062.1"/>
    <property type="molecule type" value="Genomic_DNA"/>
</dbReference>
<keyword evidence="1" id="KW-0812">Transmembrane</keyword>
<name>A0A7W6ACY3_9SPHN</name>
<evidence type="ECO:0000256" key="1">
    <source>
        <dbReference type="SAM" id="Phobius"/>
    </source>
</evidence>
<dbReference type="Proteomes" id="UP000538670">
    <property type="component" value="Unassembled WGS sequence"/>
</dbReference>
<gene>
    <name evidence="2" type="ORF">GGR48_002821</name>
    <name evidence="3" type="ORF">GGR48_002970</name>
    <name evidence="4" type="ORF">GGR48_003221</name>
    <name evidence="5" type="ORF">GGR48_003516</name>
    <name evidence="6" type="ORF">GGR48_003607</name>
</gene>
<sequence>ATRYDKLAVNFLSGVAIATALAFWL</sequence>
<accession>A0A7W6ACY3</accession>
<proteinExistence type="predicted"/>
<organism evidence="5 7">
    <name type="scientific">Sphingomonas pseudosanguinis</name>
    <dbReference type="NCBI Taxonomy" id="413712"/>
    <lineage>
        <taxon>Bacteria</taxon>
        <taxon>Pseudomonadati</taxon>
        <taxon>Pseudomonadota</taxon>
        <taxon>Alphaproteobacteria</taxon>
        <taxon>Sphingomonadales</taxon>
        <taxon>Sphingomonadaceae</taxon>
        <taxon>Sphingomonas</taxon>
    </lineage>
</organism>
<dbReference type="EMBL" id="JACIDH010000020">
    <property type="protein sequence ID" value="MBB3880771.1"/>
    <property type="molecule type" value="Genomic_DNA"/>
</dbReference>